<evidence type="ECO:0008006" key="4">
    <source>
        <dbReference type="Google" id="ProtNLM"/>
    </source>
</evidence>
<sequence>MGLGIIGYILRKFDFPLAPLILGFVLGELMESNLRRALSISQGELSILWSSNISMGLWVMSALLLILPIVRKYLFIKKHQA</sequence>
<dbReference type="Proteomes" id="UP000262257">
    <property type="component" value="Unassembled WGS sequence"/>
</dbReference>
<organism evidence="2 3">
    <name type="scientific">Acinetobacter radioresistens</name>
    <dbReference type="NCBI Taxonomy" id="40216"/>
    <lineage>
        <taxon>Bacteria</taxon>
        <taxon>Pseudomonadati</taxon>
        <taxon>Pseudomonadota</taxon>
        <taxon>Gammaproteobacteria</taxon>
        <taxon>Moraxellales</taxon>
        <taxon>Moraxellaceae</taxon>
        <taxon>Acinetobacter</taxon>
    </lineage>
</organism>
<accession>A0A3D3G0S5</accession>
<name>A0A3D3G0S5_ACIRA</name>
<comment type="caution">
    <text evidence="2">The sequence shown here is derived from an EMBL/GenBank/DDBJ whole genome shotgun (WGS) entry which is preliminary data.</text>
</comment>
<gene>
    <name evidence="2" type="ORF">DIC32_06930</name>
</gene>
<evidence type="ECO:0000313" key="3">
    <source>
        <dbReference type="Proteomes" id="UP000262257"/>
    </source>
</evidence>
<feature type="transmembrane region" description="Helical" evidence="1">
    <location>
        <begin position="9"/>
        <end position="27"/>
    </location>
</feature>
<proteinExistence type="predicted"/>
<keyword evidence="1" id="KW-0812">Transmembrane</keyword>
<dbReference type="EMBL" id="DPXL01000086">
    <property type="protein sequence ID" value="HCM31324.1"/>
    <property type="molecule type" value="Genomic_DNA"/>
</dbReference>
<dbReference type="AlphaFoldDB" id="A0A3D3G0S5"/>
<dbReference type="PANTHER" id="PTHR35342:SF5">
    <property type="entry name" value="TRICARBOXYLIC TRANSPORT PROTEIN"/>
    <property type="match status" value="1"/>
</dbReference>
<protein>
    <recommendedName>
        <fullName evidence="4">Tricarboxylate transport membrane protein TctA</fullName>
    </recommendedName>
</protein>
<feature type="transmembrane region" description="Helical" evidence="1">
    <location>
        <begin position="47"/>
        <end position="70"/>
    </location>
</feature>
<keyword evidence="1" id="KW-0472">Membrane</keyword>
<dbReference type="PANTHER" id="PTHR35342">
    <property type="entry name" value="TRICARBOXYLIC TRANSPORT PROTEIN"/>
    <property type="match status" value="1"/>
</dbReference>
<evidence type="ECO:0000256" key="1">
    <source>
        <dbReference type="SAM" id="Phobius"/>
    </source>
</evidence>
<keyword evidence="1" id="KW-1133">Transmembrane helix</keyword>
<reference evidence="2 3" key="1">
    <citation type="journal article" date="2018" name="Nat. Biotechnol.">
        <title>A standardized bacterial taxonomy based on genome phylogeny substantially revises the tree of life.</title>
        <authorList>
            <person name="Parks D.H."/>
            <person name="Chuvochina M."/>
            <person name="Waite D.W."/>
            <person name="Rinke C."/>
            <person name="Skarshewski A."/>
            <person name="Chaumeil P.A."/>
            <person name="Hugenholtz P."/>
        </authorList>
    </citation>
    <scope>NUCLEOTIDE SEQUENCE [LARGE SCALE GENOMIC DNA]</scope>
    <source>
        <strain evidence="2">UBA10045</strain>
    </source>
</reference>
<evidence type="ECO:0000313" key="2">
    <source>
        <dbReference type="EMBL" id="HCM31324.1"/>
    </source>
</evidence>